<dbReference type="PANTHER" id="PTHR12722:SF0">
    <property type="entry name" value="PROTEIN FAM50A"/>
    <property type="match status" value="1"/>
</dbReference>
<dbReference type="STRING" id="6832.A0A553P312"/>
<accession>A0A553P312</accession>
<dbReference type="Pfam" id="PF04921">
    <property type="entry name" value="XAP5"/>
    <property type="match status" value="1"/>
</dbReference>
<comment type="caution">
    <text evidence="5">The sequence shown here is derived from an EMBL/GenBank/DDBJ whole genome shotgun (WGS) entry which is preliminary data.</text>
</comment>
<feature type="region of interest" description="Disordered" evidence="3">
    <location>
        <begin position="1"/>
        <end position="25"/>
    </location>
</feature>
<dbReference type="OMA" id="DFIWVFL"/>
<evidence type="ECO:0000313" key="6">
    <source>
        <dbReference type="Proteomes" id="UP000318571"/>
    </source>
</evidence>
<feature type="compositionally biased region" description="Acidic residues" evidence="3">
    <location>
        <begin position="123"/>
        <end position="138"/>
    </location>
</feature>
<feature type="domain" description="FAM50A/XAP5 C-terminal" evidence="4">
    <location>
        <begin position="240"/>
        <end position="380"/>
    </location>
</feature>
<protein>
    <recommendedName>
        <fullName evidence="2">Protein FAM50 homolog</fullName>
    </recommendedName>
</protein>
<reference evidence="5 6" key="1">
    <citation type="journal article" date="2018" name="Nat. Ecol. Evol.">
        <title>Genomic signatures of mitonuclear coevolution across populations of Tigriopus californicus.</title>
        <authorList>
            <person name="Barreto F.S."/>
            <person name="Watson E.T."/>
            <person name="Lima T.G."/>
            <person name="Willett C.S."/>
            <person name="Edmands S."/>
            <person name="Li W."/>
            <person name="Burton R.S."/>
        </authorList>
    </citation>
    <scope>NUCLEOTIDE SEQUENCE [LARGE SCALE GENOMIC DNA]</scope>
    <source>
        <strain evidence="5 6">San Diego</strain>
    </source>
</reference>
<name>A0A553P312_TIGCA</name>
<evidence type="ECO:0000256" key="1">
    <source>
        <dbReference type="ARBA" id="ARBA00009980"/>
    </source>
</evidence>
<dbReference type="GO" id="GO:0006325">
    <property type="term" value="P:chromatin organization"/>
    <property type="evidence" value="ECO:0007669"/>
    <property type="project" value="TreeGrafter"/>
</dbReference>
<comment type="similarity">
    <text evidence="1">Belongs to the FAM50 family.</text>
</comment>
<evidence type="ECO:0000256" key="2">
    <source>
        <dbReference type="ARBA" id="ARBA00016617"/>
    </source>
</evidence>
<evidence type="ECO:0000259" key="4">
    <source>
        <dbReference type="Pfam" id="PF04921"/>
    </source>
</evidence>
<proteinExistence type="inferred from homology"/>
<dbReference type="Proteomes" id="UP000318571">
    <property type="component" value="Chromosome 7"/>
</dbReference>
<sequence length="385" mass="45653">MAQYKGPASESQRVMHLTKKRERQQEEIEIKKKKLAEDLKFDKMESKFSAHYDAVETNLKSSTVGLLTVDEMKSRQEEAVKEREKLLARRNREELQILKQEEKAKEEKRRKQQQQIKALSFNPDDDDEEEEDEDDQENDDKKEENRAKNSRVLKNEQEIKTEPPAQNDPPSDETKTVQVDPDERETREASGHFLKRKRLGKNPDVDTSFLPDVDRDEEENQLREKLRQEWESRQRRLKEESIHIVFSYWDGSGQRRSLTMKKGHTIYNFLQKSLETLRPDFTDLRTVTADQLMYVKEDLIIPQTNTFYDFIVTKARGKSGPLFSFDVHDDIRLVNDATVEKDESHAGKVVLRSWYERNKHIFPASRWEPYDPTKTYDKYTVHDKK</sequence>
<dbReference type="AlphaFoldDB" id="A0A553P312"/>
<organism evidence="5 6">
    <name type="scientific">Tigriopus californicus</name>
    <name type="common">Marine copepod</name>
    <dbReference type="NCBI Taxonomy" id="6832"/>
    <lineage>
        <taxon>Eukaryota</taxon>
        <taxon>Metazoa</taxon>
        <taxon>Ecdysozoa</taxon>
        <taxon>Arthropoda</taxon>
        <taxon>Crustacea</taxon>
        <taxon>Multicrustacea</taxon>
        <taxon>Hexanauplia</taxon>
        <taxon>Copepoda</taxon>
        <taxon>Harpacticoida</taxon>
        <taxon>Harpacticidae</taxon>
        <taxon>Tigriopus</taxon>
    </lineage>
</organism>
<feature type="compositionally biased region" description="Basic and acidic residues" evidence="3">
    <location>
        <begin position="139"/>
        <end position="161"/>
    </location>
</feature>
<dbReference type="InterPro" id="IPR007005">
    <property type="entry name" value="XAP5"/>
</dbReference>
<feature type="region of interest" description="Disordered" evidence="3">
    <location>
        <begin position="101"/>
        <end position="211"/>
    </location>
</feature>
<evidence type="ECO:0000313" key="5">
    <source>
        <dbReference type="EMBL" id="TRY72086.1"/>
    </source>
</evidence>
<keyword evidence="6" id="KW-1185">Reference proteome</keyword>
<gene>
    <name evidence="5" type="ORF">TCAL_04772</name>
</gene>
<dbReference type="EMBL" id="VCGU01000008">
    <property type="protein sequence ID" value="TRY72086.1"/>
    <property type="molecule type" value="Genomic_DNA"/>
</dbReference>
<dbReference type="InterPro" id="IPR048337">
    <property type="entry name" value="FAM50A/XAP5_C"/>
</dbReference>
<dbReference type="GO" id="GO:0005634">
    <property type="term" value="C:nucleus"/>
    <property type="evidence" value="ECO:0007669"/>
    <property type="project" value="InterPro"/>
</dbReference>
<evidence type="ECO:0000256" key="3">
    <source>
        <dbReference type="SAM" id="MobiDB-lite"/>
    </source>
</evidence>
<dbReference type="PANTHER" id="PTHR12722">
    <property type="entry name" value="XAP-5 PROTEIN-RELATED"/>
    <property type="match status" value="1"/>
</dbReference>